<evidence type="ECO:0000313" key="1">
    <source>
        <dbReference type="EMBL" id="JAD44339.1"/>
    </source>
</evidence>
<organism evidence="1">
    <name type="scientific">Arundo donax</name>
    <name type="common">Giant reed</name>
    <name type="synonym">Donax arundinaceus</name>
    <dbReference type="NCBI Taxonomy" id="35708"/>
    <lineage>
        <taxon>Eukaryota</taxon>
        <taxon>Viridiplantae</taxon>
        <taxon>Streptophyta</taxon>
        <taxon>Embryophyta</taxon>
        <taxon>Tracheophyta</taxon>
        <taxon>Spermatophyta</taxon>
        <taxon>Magnoliopsida</taxon>
        <taxon>Liliopsida</taxon>
        <taxon>Poales</taxon>
        <taxon>Poaceae</taxon>
        <taxon>PACMAD clade</taxon>
        <taxon>Arundinoideae</taxon>
        <taxon>Arundineae</taxon>
        <taxon>Arundo</taxon>
    </lineage>
</organism>
<dbReference type="AlphaFoldDB" id="A0A0A8ZY72"/>
<proteinExistence type="predicted"/>
<sequence>MSDDTSAMTSIIACRAGGQKKFCIQQQMLYI</sequence>
<accession>A0A0A8ZY72</accession>
<reference evidence="1" key="1">
    <citation type="submission" date="2014-09" db="EMBL/GenBank/DDBJ databases">
        <authorList>
            <person name="Magalhaes I.L.F."/>
            <person name="Oliveira U."/>
            <person name="Santos F.R."/>
            <person name="Vidigal T.H.D.A."/>
            <person name="Brescovit A.D."/>
            <person name="Santos A.J."/>
        </authorList>
    </citation>
    <scope>NUCLEOTIDE SEQUENCE</scope>
    <source>
        <tissue evidence="1">Shoot tissue taken approximately 20 cm above the soil surface</tissue>
    </source>
</reference>
<dbReference type="EMBL" id="GBRH01253556">
    <property type="protein sequence ID" value="JAD44339.1"/>
    <property type="molecule type" value="Transcribed_RNA"/>
</dbReference>
<protein>
    <submittedName>
        <fullName evidence="1">Uncharacterized protein</fullName>
    </submittedName>
</protein>
<reference evidence="1" key="2">
    <citation type="journal article" date="2015" name="Data Brief">
        <title>Shoot transcriptome of the giant reed, Arundo donax.</title>
        <authorList>
            <person name="Barrero R.A."/>
            <person name="Guerrero F.D."/>
            <person name="Moolhuijzen P."/>
            <person name="Goolsby J.A."/>
            <person name="Tidwell J."/>
            <person name="Bellgard S.E."/>
            <person name="Bellgard M.I."/>
        </authorList>
    </citation>
    <scope>NUCLEOTIDE SEQUENCE</scope>
    <source>
        <tissue evidence="1">Shoot tissue taken approximately 20 cm above the soil surface</tissue>
    </source>
</reference>
<name>A0A0A8ZY72_ARUDO</name>